<dbReference type="eggNOG" id="KOG1205">
    <property type="taxonomic scope" value="Eukaryota"/>
</dbReference>
<sequence length="247" mass="27008">MENFYWRNKVAVVTGASVGIGASTAVELANAGMQVVGLARRVELIRALSDQVTGDGKIHARQCDLSDEEQLTSTFAWIREEFHAIHVVICNAGILKANFLSESPTKDIKELFDTNVVATATCLREALKQMAAGGERGHIVVMNSVLGHRIPEVPVPLFSVYPATKHAITALCQTVRQEIHFLKLNIKLTSICPGMVDTDFLSVYSQAVAELPKLQAQDVAKAVVYALNTPDGVQVEDIILQQMRRVN</sequence>
<keyword evidence="4" id="KW-1185">Reference proteome</keyword>
<dbReference type="InterPro" id="IPR002347">
    <property type="entry name" value="SDR_fam"/>
</dbReference>
<reference evidence="3 4" key="1">
    <citation type="journal article" date="2007" name="Nature">
        <title>Evolution of genes and genomes on the Drosophila phylogeny.</title>
        <authorList>
            <consortium name="Drosophila 12 Genomes Consortium"/>
            <person name="Clark A.G."/>
            <person name="Eisen M.B."/>
            <person name="Smith D.R."/>
            <person name="Bergman C.M."/>
            <person name="Oliver B."/>
            <person name="Markow T.A."/>
            <person name="Kaufman T.C."/>
            <person name="Kellis M."/>
            <person name="Gelbart W."/>
            <person name="Iyer V.N."/>
            <person name="Pollard D.A."/>
            <person name="Sackton T.B."/>
            <person name="Larracuente A.M."/>
            <person name="Singh N.D."/>
            <person name="Abad J.P."/>
            <person name="Abt D.N."/>
            <person name="Adryan B."/>
            <person name="Aguade M."/>
            <person name="Akashi H."/>
            <person name="Anderson W.W."/>
            <person name="Aquadro C.F."/>
            <person name="Ardell D.H."/>
            <person name="Arguello R."/>
            <person name="Artieri C.G."/>
            <person name="Barbash D.A."/>
            <person name="Barker D."/>
            <person name="Barsanti P."/>
            <person name="Batterham P."/>
            <person name="Batzoglou S."/>
            <person name="Begun D."/>
            <person name="Bhutkar A."/>
            <person name="Blanco E."/>
            <person name="Bosak S.A."/>
            <person name="Bradley R.K."/>
            <person name="Brand A.D."/>
            <person name="Brent M.R."/>
            <person name="Brooks A.N."/>
            <person name="Brown R.H."/>
            <person name="Butlin R.K."/>
            <person name="Caggese C."/>
            <person name="Calvi B.R."/>
            <person name="Bernardo de Carvalho A."/>
            <person name="Caspi A."/>
            <person name="Castrezana S."/>
            <person name="Celniker S.E."/>
            <person name="Chang J.L."/>
            <person name="Chapple C."/>
            <person name="Chatterji S."/>
            <person name="Chinwalla A."/>
            <person name="Civetta A."/>
            <person name="Clifton S.W."/>
            <person name="Comeron J.M."/>
            <person name="Costello J.C."/>
            <person name="Coyne J.A."/>
            <person name="Daub J."/>
            <person name="David R.G."/>
            <person name="Delcher A.L."/>
            <person name="Delehaunty K."/>
            <person name="Do C.B."/>
            <person name="Ebling H."/>
            <person name="Edwards K."/>
            <person name="Eickbush T."/>
            <person name="Evans J.D."/>
            <person name="Filipski A."/>
            <person name="Findeiss S."/>
            <person name="Freyhult E."/>
            <person name="Fulton L."/>
            <person name="Fulton R."/>
            <person name="Garcia A.C."/>
            <person name="Gardiner A."/>
            <person name="Garfield D.A."/>
            <person name="Garvin B.E."/>
            <person name="Gibson G."/>
            <person name="Gilbert D."/>
            <person name="Gnerre S."/>
            <person name="Godfrey J."/>
            <person name="Good R."/>
            <person name="Gotea V."/>
            <person name="Gravely B."/>
            <person name="Greenberg A.J."/>
            <person name="Griffiths-Jones S."/>
            <person name="Gross S."/>
            <person name="Guigo R."/>
            <person name="Gustafson E.A."/>
            <person name="Haerty W."/>
            <person name="Hahn M.W."/>
            <person name="Halligan D.L."/>
            <person name="Halpern A.L."/>
            <person name="Halter G.M."/>
            <person name="Han M.V."/>
            <person name="Heger A."/>
            <person name="Hillier L."/>
            <person name="Hinrichs A.S."/>
            <person name="Holmes I."/>
            <person name="Hoskins R.A."/>
            <person name="Hubisz M.J."/>
            <person name="Hultmark D."/>
            <person name="Huntley M.A."/>
            <person name="Jaffe D.B."/>
            <person name="Jagadeeshan S."/>
            <person name="Jeck W.R."/>
            <person name="Johnson J."/>
            <person name="Jones C.D."/>
            <person name="Jordan W.C."/>
            <person name="Karpen G.H."/>
            <person name="Kataoka E."/>
            <person name="Keightley P.D."/>
            <person name="Kheradpour P."/>
            <person name="Kirkness E.F."/>
            <person name="Koerich L.B."/>
            <person name="Kristiansen K."/>
            <person name="Kudrna D."/>
            <person name="Kulathinal R.J."/>
            <person name="Kumar S."/>
            <person name="Kwok R."/>
            <person name="Lander E."/>
            <person name="Langley C.H."/>
            <person name="Lapoint R."/>
            <person name="Lazzaro B.P."/>
            <person name="Lee S.J."/>
            <person name="Levesque L."/>
            <person name="Li R."/>
            <person name="Lin C.F."/>
            <person name="Lin M.F."/>
            <person name="Lindblad-Toh K."/>
            <person name="Llopart A."/>
            <person name="Long M."/>
            <person name="Low L."/>
            <person name="Lozovsky E."/>
            <person name="Lu J."/>
            <person name="Luo M."/>
            <person name="Machado C.A."/>
            <person name="Makalowski W."/>
            <person name="Marzo M."/>
            <person name="Matsuda M."/>
            <person name="Matzkin L."/>
            <person name="McAllister B."/>
            <person name="McBride C.S."/>
            <person name="McKernan B."/>
            <person name="McKernan K."/>
            <person name="Mendez-Lago M."/>
            <person name="Minx P."/>
            <person name="Mollenhauer M.U."/>
            <person name="Montooth K."/>
            <person name="Mount S.M."/>
            <person name="Mu X."/>
            <person name="Myers E."/>
            <person name="Negre B."/>
            <person name="Newfeld S."/>
            <person name="Nielsen R."/>
            <person name="Noor M.A."/>
            <person name="O'Grady P."/>
            <person name="Pachter L."/>
            <person name="Papaceit M."/>
            <person name="Parisi M.J."/>
            <person name="Parisi M."/>
            <person name="Parts L."/>
            <person name="Pedersen J.S."/>
            <person name="Pesole G."/>
            <person name="Phillippy A.M."/>
            <person name="Ponting C.P."/>
            <person name="Pop M."/>
            <person name="Porcelli D."/>
            <person name="Powell J.R."/>
            <person name="Prohaska S."/>
            <person name="Pruitt K."/>
            <person name="Puig M."/>
            <person name="Quesneville H."/>
            <person name="Ram K.R."/>
            <person name="Rand D."/>
            <person name="Rasmussen M.D."/>
            <person name="Reed L.K."/>
            <person name="Reenan R."/>
            <person name="Reily A."/>
            <person name="Remington K.A."/>
            <person name="Rieger T.T."/>
            <person name="Ritchie M.G."/>
            <person name="Robin C."/>
            <person name="Rogers Y.H."/>
            <person name="Rohde C."/>
            <person name="Rozas J."/>
            <person name="Rubenfield M.J."/>
            <person name="Ruiz A."/>
            <person name="Russo S."/>
            <person name="Salzberg S.L."/>
            <person name="Sanchez-Gracia A."/>
            <person name="Saranga D.J."/>
            <person name="Sato H."/>
            <person name="Schaeffer S.W."/>
            <person name="Schatz M.C."/>
            <person name="Schlenke T."/>
            <person name="Schwartz R."/>
            <person name="Segarra C."/>
            <person name="Singh R.S."/>
            <person name="Sirot L."/>
            <person name="Sirota M."/>
            <person name="Sisneros N.B."/>
            <person name="Smith C.D."/>
            <person name="Smith T.F."/>
            <person name="Spieth J."/>
            <person name="Stage D.E."/>
            <person name="Stark A."/>
            <person name="Stephan W."/>
            <person name="Strausberg R.L."/>
            <person name="Strempel S."/>
            <person name="Sturgill D."/>
            <person name="Sutton G."/>
            <person name="Sutton G.G."/>
            <person name="Tao W."/>
            <person name="Teichmann S."/>
            <person name="Tobari Y.N."/>
            <person name="Tomimura Y."/>
            <person name="Tsolas J.M."/>
            <person name="Valente V.L."/>
            <person name="Venter E."/>
            <person name="Venter J.C."/>
            <person name="Vicario S."/>
            <person name="Vieira F.G."/>
            <person name="Vilella A.J."/>
            <person name="Villasante A."/>
            <person name="Walenz B."/>
            <person name="Wang J."/>
            <person name="Wasserman M."/>
            <person name="Watts T."/>
            <person name="Wilson D."/>
            <person name="Wilson R.K."/>
            <person name="Wing R.A."/>
            <person name="Wolfner M.F."/>
            <person name="Wong A."/>
            <person name="Wong G.K."/>
            <person name="Wu C.I."/>
            <person name="Wu G."/>
            <person name="Yamamoto D."/>
            <person name="Yang H.P."/>
            <person name="Yang S.P."/>
            <person name="Yorke J.A."/>
            <person name="Yoshida K."/>
            <person name="Zdobnov E."/>
            <person name="Zhang P."/>
            <person name="Zhang Y."/>
            <person name="Zimin A.V."/>
            <person name="Baldwin J."/>
            <person name="Abdouelleil A."/>
            <person name="Abdulkadir J."/>
            <person name="Abebe A."/>
            <person name="Abera B."/>
            <person name="Abreu J."/>
            <person name="Acer S.C."/>
            <person name="Aftuck L."/>
            <person name="Alexander A."/>
            <person name="An P."/>
            <person name="Anderson E."/>
            <person name="Anderson S."/>
            <person name="Arachi H."/>
            <person name="Azer M."/>
            <person name="Bachantsang P."/>
            <person name="Barry A."/>
            <person name="Bayul T."/>
            <person name="Berlin A."/>
            <person name="Bessette D."/>
            <person name="Bloom T."/>
            <person name="Blye J."/>
            <person name="Boguslavskiy L."/>
            <person name="Bonnet C."/>
            <person name="Boukhgalter B."/>
            <person name="Bourzgui I."/>
            <person name="Brown A."/>
            <person name="Cahill P."/>
            <person name="Channer S."/>
            <person name="Cheshatsang Y."/>
            <person name="Chuda L."/>
            <person name="Citroen M."/>
            <person name="Collymore A."/>
            <person name="Cooke P."/>
            <person name="Costello M."/>
            <person name="D'Aco K."/>
            <person name="Daza R."/>
            <person name="De Haan G."/>
            <person name="DeGray S."/>
            <person name="DeMaso C."/>
            <person name="Dhargay N."/>
            <person name="Dooley K."/>
            <person name="Dooley E."/>
            <person name="Doricent M."/>
            <person name="Dorje P."/>
            <person name="Dorjee K."/>
            <person name="Dupes A."/>
            <person name="Elong R."/>
            <person name="Falk J."/>
            <person name="Farina A."/>
            <person name="Faro S."/>
            <person name="Ferguson D."/>
            <person name="Fisher S."/>
            <person name="Foley C.D."/>
            <person name="Franke A."/>
            <person name="Friedrich D."/>
            <person name="Gadbois L."/>
            <person name="Gearin G."/>
            <person name="Gearin C.R."/>
            <person name="Giannoukos G."/>
            <person name="Goode T."/>
            <person name="Graham J."/>
            <person name="Grandbois E."/>
            <person name="Grewal S."/>
            <person name="Gyaltsen K."/>
            <person name="Hafez N."/>
            <person name="Hagos B."/>
            <person name="Hall J."/>
            <person name="Henson C."/>
            <person name="Hollinger A."/>
            <person name="Honan T."/>
            <person name="Huard M.D."/>
            <person name="Hughes L."/>
            <person name="Hurhula B."/>
            <person name="Husby M.E."/>
            <person name="Kamat A."/>
            <person name="Kanga B."/>
            <person name="Kashin S."/>
            <person name="Khazanovich D."/>
            <person name="Kisner P."/>
            <person name="Lance K."/>
            <person name="Lara M."/>
            <person name="Lee W."/>
            <person name="Lennon N."/>
            <person name="Letendre F."/>
            <person name="LeVine R."/>
            <person name="Lipovsky A."/>
            <person name="Liu X."/>
            <person name="Liu J."/>
            <person name="Liu S."/>
            <person name="Lokyitsang T."/>
            <person name="Lokyitsang Y."/>
            <person name="Lubonja R."/>
            <person name="Lui A."/>
            <person name="MacDonald P."/>
            <person name="Magnisalis V."/>
            <person name="Maru K."/>
            <person name="Matthews C."/>
            <person name="McCusker W."/>
            <person name="McDonough S."/>
            <person name="Mehta T."/>
            <person name="Meldrim J."/>
            <person name="Meneus L."/>
            <person name="Mihai O."/>
            <person name="Mihalev A."/>
            <person name="Mihova T."/>
            <person name="Mittelman R."/>
            <person name="Mlenga V."/>
            <person name="Montmayeur A."/>
            <person name="Mulrain L."/>
            <person name="Navidi A."/>
            <person name="Naylor J."/>
            <person name="Negash T."/>
            <person name="Nguyen T."/>
            <person name="Nguyen N."/>
            <person name="Nicol R."/>
            <person name="Norbu C."/>
            <person name="Norbu N."/>
            <person name="Novod N."/>
            <person name="O'Neill B."/>
            <person name="Osman S."/>
            <person name="Markiewicz E."/>
            <person name="Oyono O.L."/>
            <person name="Patti C."/>
            <person name="Phunkhang P."/>
            <person name="Pierre F."/>
            <person name="Priest M."/>
            <person name="Raghuraman S."/>
            <person name="Rege F."/>
            <person name="Reyes R."/>
            <person name="Rise C."/>
            <person name="Rogov P."/>
            <person name="Ross K."/>
            <person name="Ryan E."/>
            <person name="Settipalli S."/>
            <person name="Shea T."/>
            <person name="Sherpa N."/>
            <person name="Shi L."/>
            <person name="Shih D."/>
            <person name="Sparrow T."/>
            <person name="Spaulding J."/>
            <person name="Stalker J."/>
            <person name="Stange-Thomann N."/>
            <person name="Stavropoulos S."/>
            <person name="Stone C."/>
            <person name="Strader C."/>
            <person name="Tesfaye S."/>
            <person name="Thomson T."/>
            <person name="Thoulutsang Y."/>
            <person name="Thoulutsang D."/>
            <person name="Topham K."/>
            <person name="Topping I."/>
            <person name="Tsamla T."/>
            <person name="Vassiliev H."/>
            <person name="Vo A."/>
            <person name="Wangchuk T."/>
            <person name="Wangdi T."/>
            <person name="Weiand M."/>
            <person name="Wilkinson J."/>
            <person name="Wilson A."/>
            <person name="Yadav S."/>
            <person name="Young G."/>
            <person name="Yu Q."/>
            <person name="Zembek L."/>
            <person name="Zhong D."/>
            <person name="Zimmer A."/>
            <person name="Zwirko Z."/>
            <person name="Jaffe D.B."/>
            <person name="Alvarez P."/>
            <person name="Brockman W."/>
            <person name="Butler J."/>
            <person name="Chin C."/>
            <person name="Gnerre S."/>
            <person name="Grabherr M."/>
            <person name="Kleber M."/>
            <person name="Mauceli E."/>
            <person name="MacCallum I."/>
        </authorList>
    </citation>
    <scope>NUCLEOTIDE SEQUENCE [LARGE SCALE GENOMIC DNA]</scope>
    <source>
        <strain evidence="4">Tucson 14024-0371.13</strain>
    </source>
</reference>
<dbReference type="InParanoid" id="B3LVN6"/>
<dbReference type="Gene3D" id="3.40.50.720">
    <property type="entry name" value="NAD(P)-binding Rossmann-like Domain"/>
    <property type="match status" value="1"/>
</dbReference>
<dbReference type="FunFam" id="3.40.50.720:FF:000047">
    <property type="entry name" value="NADP-dependent L-serine/L-allo-threonine dehydrogenase"/>
    <property type="match status" value="1"/>
</dbReference>
<dbReference type="AlphaFoldDB" id="B3LVN6"/>
<dbReference type="HOGENOM" id="CLU_010194_2_10_1"/>
<evidence type="ECO:0000313" key="3">
    <source>
        <dbReference type="EMBL" id="EDV42606.1"/>
    </source>
</evidence>
<proteinExistence type="inferred from homology"/>
<dbReference type="OMA" id="SYWRNKV"/>
<dbReference type="STRING" id="7217.B3LVN6"/>
<organism evidence="3 4">
    <name type="scientific">Drosophila ananassae</name>
    <name type="common">Fruit fly</name>
    <dbReference type="NCBI Taxonomy" id="7217"/>
    <lineage>
        <taxon>Eukaryota</taxon>
        <taxon>Metazoa</taxon>
        <taxon>Ecdysozoa</taxon>
        <taxon>Arthropoda</taxon>
        <taxon>Hexapoda</taxon>
        <taxon>Insecta</taxon>
        <taxon>Pterygota</taxon>
        <taxon>Neoptera</taxon>
        <taxon>Endopterygota</taxon>
        <taxon>Diptera</taxon>
        <taxon>Brachycera</taxon>
        <taxon>Muscomorpha</taxon>
        <taxon>Ephydroidea</taxon>
        <taxon>Drosophilidae</taxon>
        <taxon>Drosophila</taxon>
        <taxon>Sophophora</taxon>
    </lineage>
</organism>
<dbReference type="CTD" id="42614"/>
<dbReference type="OrthoDB" id="1933717at2759"/>
<dbReference type="PANTHER" id="PTHR43115:SF4">
    <property type="entry name" value="DEHYDROGENASE_REDUCTASE SDR FAMILY MEMBER 11"/>
    <property type="match status" value="1"/>
</dbReference>
<dbReference type="EMBL" id="CH902617">
    <property type="protein sequence ID" value="EDV42606.1"/>
    <property type="molecule type" value="Genomic_DNA"/>
</dbReference>
<dbReference type="GO" id="GO:0102354">
    <property type="term" value="F:11-cis-retinol dehydrogenase (NADP+) activity"/>
    <property type="evidence" value="ECO:0007669"/>
    <property type="project" value="EnsemblMetazoa"/>
</dbReference>
<dbReference type="GO" id="GO:0016063">
    <property type="term" value="P:rhodopsin biosynthetic process"/>
    <property type="evidence" value="ECO:0007669"/>
    <property type="project" value="EnsemblMetazoa"/>
</dbReference>
<keyword evidence="2 3" id="KW-0560">Oxidoreductase</keyword>
<evidence type="ECO:0000256" key="1">
    <source>
        <dbReference type="ARBA" id="ARBA00006484"/>
    </source>
</evidence>
<dbReference type="PRINTS" id="PR00081">
    <property type="entry name" value="GDHRDH"/>
</dbReference>
<dbReference type="Pfam" id="PF00106">
    <property type="entry name" value="adh_short"/>
    <property type="match status" value="1"/>
</dbReference>
<comment type="similarity">
    <text evidence="1">Belongs to the short-chain dehydrogenases/reductases (SDR) family.</text>
</comment>
<dbReference type="GeneID" id="6500856"/>
<evidence type="ECO:0000313" key="4">
    <source>
        <dbReference type="Proteomes" id="UP000007801"/>
    </source>
</evidence>
<dbReference type="FunCoup" id="B3LVN6">
    <property type="interactions" value="2"/>
</dbReference>
<dbReference type="SMR" id="B3LVN6"/>
<dbReference type="KEGG" id="dan:6500856"/>
<dbReference type="PhylomeDB" id="B3LVN6"/>
<dbReference type="Proteomes" id="UP000007801">
    <property type="component" value="Unassembled WGS sequence"/>
</dbReference>
<accession>B3LVN6</accession>
<gene>
    <name evidence="3" type="primary">Dana\GF18078</name>
    <name evidence="3" type="synonym">dana_GLEANR_19338</name>
    <name evidence="3" type="ORF">GF18078</name>
</gene>
<dbReference type="InterPro" id="IPR036291">
    <property type="entry name" value="NAD(P)-bd_dom_sf"/>
</dbReference>
<evidence type="ECO:0000256" key="2">
    <source>
        <dbReference type="ARBA" id="ARBA00023002"/>
    </source>
</evidence>
<dbReference type="PANTHER" id="PTHR43115">
    <property type="entry name" value="DEHYDROGENASE/REDUCTASE SDR FAMILY MEMBER 11"/>
    <property type="match status" value="1"/>
</dbReference>
<name>B3LVN6_DROAN</name>
<dbReference type="SUPFAM" id="SSF51735">
    <property type="entry name" value="NAD(P)-binding Rossmann-fold domains"/>
    <property type="match status" value="1"/>
</dbReference>
<protein>
    <submittedName>
        <fullName evidence="3">Uncharacterized protein</fullName>
    </submittedName>
</protein>